<proteinExistence type="predicted"/>
<dbReference type="Proteomes" id="UP000077755">
    <property type="component" value="Chromosome 4"/>
</dbReference>
<keyword evidence="4" id="KW-1185">Reference proteome</keyword>
<dbReference type="EMBL" id="CP093346">
    <property type="protein sequence ID" value="WOG98972.1"/>
    <property type="molecule type" value="Genomic_DNA"/>
</dbReference>
<feature type="compositionally biased region" description="Polar residues" evidence="1">
    <location>
        <begin position="24"/>
        <end position="40"/>
    </location>
</feature>
<feature type="signal peptide" evidence="2">
    <location>
        <begin position="1"/>
        <end position="18"/>
    </location>
</feature>
<gene>
    <name evidence="3" type="ORF">DCAR_0418318</name>
</gene>
<evidence type="ECO:0000256" key="1">
    <source>
        <dbReference type="SAM" id="MobiDB-lite"/>
    </source>
</evidence>
<accession>A0A165ZBG3</accession>
<dbReference type="AlphaFoldDB" id="A0A165ZBG3"/>
<dbReference type="Gramene" id="KZM99837">
    <property type="protein sequence ID" value="KZM99837"/>
    <property type="gene ID" value="DCAR_012801"/>
</dbReference>
<feature type="chain" id="PRO_5043332577" evidence="2">
    <location>
        <begin position="19"/>
        <end position="95"/>
    </location>
</feature>
<keyword evidence="2" id="KW-0732">Signal</keyword>
<organism evidence="3 4">
    <name type="scientific">Daucus carota subsp. sativus</name>
    <name type="common">Carrot</name>
    <dbReference type="NCBI Taxonomy" id="79200"/>
    <lineage>
        <taxon>Eukaryota</taxon>
        <taxon>Viridiplantae</taxon>
        <taxon>Streptophyta</taxon>
        <taxon>Embryophyta</taxon>
        <taxon>Tracheophyta</taxon>
        <taxon>Spermatophyta</taxon>
        <taxon>Magnoliopsida</taxon>
        <taxon>eudicotyledons</taxon>
        <taxon>Gunneridae</taxon>
        <taxon>Pentapetalae</taxon>
        <taxon>asterids</taxon>
        <taxon>campanulids</taxon>
        <taxon>Apiales</taxon>
        <taxon>Apiaceae</taxon>
        <taxon>Apioideae</taxon>
        <taxon>Scandiceae</taxon>
        <taxon>Daucinae</taxon>
        <taxon>Daucus</taxon>
        <taxon>Daucus sect. Daucus</taxon>
    </lineage>
</organism>
<dbReference type="OMA" id="PNNVEQN"/>
<evidence type="ECO:0000313" key="3">
    <source>
        <dbReference type="EMBL" id="WOG98972.1"/>
    </source>
</evidence>
<feature type="compositionally biased region" description="Basic and acidic residues" evidence="1">
    <location>
        <begin position="48"/>
        <end position="60"/>
    </location>
</feature>
<reference evidence="3" key="2">
    <citation type="submission" date="2022-03" db="EMBL/GenBank/DDBJ databases">
        <title>Draft title - Genomic analysis of global carrot germplasm unveils the trajectory of domestication and the origin of high carotenoid orange carrot.</title>
        <authorList>
            <person name="Iorizzo M."/>
            <person name="Ellison S."/>
            <person name="Senalik D."/>
            <person name="Macko-Podgorni A."/>
            <person name="Grzebelus D."/>
            <person name="Bostan H."/>
            <person name="Rolling W."/>
            <person name="Curaba J."/>
            <person name="Simon P."/>
        </authorList>
    </citation>
    <scope>NUCLEOTIDE SEQUENCE</scope>
    <source>
        <tissue evidence="3">Leaf</tissue>
    </source>
</reference>
<reference evidence="3" key="1">
    <citation type="journal article" date="2016" name="Nat. Genet.">
        <title>A high-quality carrot genome assembly provides new insights into carotenoid accumulation and asterid genome evolution.</title>
        <authorList>
            <person name="Iorizzo M."/>
            <person name="Ellison S."/>
            <person name="Senalik D."/>
            <person name="Zeng P."/>
            <person name="Satapoomin P."/>
            <person name="Huang J."/>
            <person name="Bowman M."/>
            <person name="Iovene M."/>
            <person name="Sanseverino W."/>
            <person name="Cavagnaro P."/>
            <person name="Yildiz M."/>
            <person name="Macko-Podgorni A."/>
            <person name="Moranska E."/>
            <person name="Grzebelus E."/>
            <person name="Grzebelus D."/>
            <person name="Ashrafi H."/>
            <person name="Zheng Z."/>
            <person name="Cheng S."/>
            <person name="Spooner D."/>
            <person name="Van Deynze A."/>
            <person name="Simon P."/>
        </authorList>
    </citation>
    <scope>NUCLEOTIDE SEQUENCE</scope>
    <source>
        <tissue evidence="3">Leaf</tissue>
    </source>
</reference>
<name>A0A165ZBG3_DAUCS</name>
<feature type="region of interest" description="Disordered" evidence="1">
    <location>
        <begin position="24"/>
        <end position="95"/>
    </location>
</feature>
<evidence type="ECO:0000313" key="4">
    <source>
        <dbReference type="Proteomes" id="UP000077755"/>
    </source>
</evidence>
<sequence length="95" mass="10793">MHLGWFHKLIFLVLLVSAEEKQLPLSQNESSMRSVSQNEGSGLAKAVTELKQRRQQEQKQEQQQQQSEAPAVHSLDQFFAGKRSVPNASDPLHNR</sequence>
<protein>
    <submittedName>
        <fullName evidence="3">Uncharacterized protein</fullName>
    </submittedName>
</protein>
<evidence type="ECO:0000256" key="2">
    <source>
        <dbReference type="SAM" id="SignalP"/>
    </source>
</evidence>